<feature type="compositionally biased region" description="Acidic residues" evidence="1">
    <location>
        <begin position="65"/>
        <end position="75"/>
    </location>
</feature>
<reference evidence="4" key="1">
    <citation type="submission" date="2016-10" db="EMBL/GenBank/DDBJ databases">
        <authorList>
            <person name="Varghese N."/>
            <person name="Submissions S."/>
        </authorList>
    </citation>
    <scope>NUCLEOTIDE SEQUENCE [LARGE SCALE GENOMIC DNA]</scope>
    <source>
        <strain evidence="4">CGMCC 1.10121</strain>
    </source>
</reference>
<evidence type="ECO:0000256" key="2">
    <source>
        <dbReference type="SAM" id="Phobius"/>
    </source>
</evidence>
<keyword evidence="2" id="KW-1133">Transmembrane helix</keyword>
<organism evidence="3 4">
    <name type="scientific">Halogranum amylolyticum</name>
    <dbReference type="NCBI Taxonomy" id="660520"/>
    <lineage>
        <taxon>Archaea</taxon>
        <taxon>Methanobacteriati</taxon>
        <taxon>Methanobacteriota</taxon>
        <taxon>Stenosarchaea group</taxon>
        <taxon>Halobacteria</taxon>
        <taxon>Halobacteriales</taxon>
        <taxon>Haloferacaceae</taxon>
    </lineage>
</organism>
<dbReference type="OrthoDB" id="385468at2157"/>
<evidence type="ECO:0000256" key="1">
    <source>
        <dbReference type="SAM" id="MobiDB-lite"/>
    </source>
</evidence>
<accession>A0A1H8U1Y1</accession>
<name>A0A1H8U1Y1_9EURY</name>
<dbReference type="AlphaFoldDB" id="A0A1H8U1Y1"/>
<feature type="transmembrane region" description="Helical" evidence="2">
    <location>
        <begin position="82"/>
        <end position="102"/>
    </location>
</feature>
<dbReference type="EMBL" id="FODV01000009">
    <property type="protein sequence ID" value="SEO97280.1"/>
    <property type="molecule type" value="Genomic_DNA"/>
</dbReference>
<evidence type="ECO:0000313" key="4">
    <source>
        <dbReference type="Proteomes" id="UP000199126"/>
    </source>
</evidence>
<gene>
    <name evidence="3" type="ORF">SAMN04487948_10984</name>
</gene>
<keyword evidence="2" id="KW-0812">Transmembrane</keyword>
<feature type="region of interest" description="Disordered" evidence="1">
    <location>
        <begin position="55"/>
        <end position="81"/>
    </location>
</feature>
<keyword evidence="4" id="KW-1185">Reference proteome</keyword>
<sequence>MRCVTAARNSKNVGTEGGDMAAVKRTLFRFRRGSDDEKEYESDAAATVVVDAPTDVAERSFDEGGGTDEADETDDGPGRPTAWIGLAVASLGGFAAAVYKILQHRKAAKEAAKEEPWRVEEESSRLPDDAGTASLVGFVFLAVVNAVGKRFERDPWAEE</sequence>
<proteinExistence type="predicted"/>
<dbReference type="Proteomes" id="UP000199126">
    <property type="component" value="Unassembled WGS sequence"/>
</dbReference>
<protein>
    <submittedName>
        <fullName evidence="3">Uncharacterized protein</fullName>
    </submittedName>
</protein>
<dbReference type="RefSeq" id="WP_211609157.1">
    <property type="nucleotide sequence ID" value="NZ_FODV01000009.1"/>
</dbReference>
<keyword evidence="2" id="KW-0472">Membrane</keyword>
<evidence type="ECO:0000313" key="3">
    <source>
        <dbReference type="EMBL" id="SEO97280.1"/>
    </source>
</evidence>